<proteinExistence type="predicted"/>
<name>A0A914R7F1_PAREQ</name>
<dbReference type="WBParaSite" id="PEQ_0000256901-mRNA-1">
    <property type="protein sequence ID" value="PEQ_0000256901-mRNA-1"/>
    <property type="gene ID" value="PEQ_0000256901"/>
</dbReference>
<evidence type="ECO:0000313" key="1">
    <source>
        <dbReference type="Proteomes" id="UP000887564"/>
    </source>
</evidence>
<organism evidence="1 2">
    <name type="scientific">Parascaris equorum</name>
    <name type="common">Equine roundworm</name>
    <dbReference type="NCBI Taxonomy" id="6256"/>
    <lineage>
        <taxon>Eukaryota</taxon>
        <taxon>Metazoa</taxon>
        <taxon>Ecdysozoa</taxon>
        <taxon>Nematoda</taxon>
        <taxon>Chromadorea</taxon>
        <taxon>Rhabditida</taxon>
        <taxon>Spirurina</taxon>
        <taxon>Ascaridomorpha</taxon>
        <taxon>Ascaridoidea</taxon>
        <taxon>Ascarididae</taxon>
        <taxon>Parascaris</taxon>
    </lineage>
</organism>
<sequence>LNSKNYFSASITEKIGVSSLIGCFRQLRLSGKRVSLNKAKKTNKIAPKGEHYEVIQSCDVKSDHVLVD</sequence>
<reference evidence="2" key="1">
    <citation type="submission" date="2022-11" db="UniProtKB">
        <authorList>
            <consortium name="WormBaseParasite"/>
        </authorList>
    </citation>
    <scope>IDENTIFICATION</scope>
</reference>
<keyword evidence="1" id="KW-1185">Reference proteome</keyword>
<evidence type="ECO:0000313" key="2">
    <source>
        <dbReference type="WBParaSite" id="PEQ_0000256901-mRNA-1"/>
    </source>
</evidence>
<dbReference type="AlphaFoldDB" id="A0A914R7F1"/>
<dbReference type="Proteomes" id="UP000887564">
    <property type="component" value="Unplaced"/>
</dbReference>
<accession>A0A914R7F1</accession>
<protein>
    <submittedName>
        <fullName evidence="2">Uncharacterized protein</fullName>
    </submittedName>
</protein>